<sequence length="452" mass="52716">MAAGPMWGSLPSIAVSEILSYLSYEDRFKVSSTCKRWRMCLFHPSLWHNITFDVSFTRRQKSRYLAERCGRFVREAVLRFNSHNMTEVRESSRILGVLSANKNLQYFSLQPSSCHVEWPENQSNFIDRYVRSIENVIVHSRKLHHFSLGYSEELLLNSPRFIELLGRSHGHSLSKLYLASVKEDSENYDTIELDDYHFQSFRNLTHISLDFDYLSNSILHSFVDRQKAKLQQMILHIHGVSSTHERITNASWRLLTTHHPELKVTLNLIHSLDGVVALLDILQPSMPLTHFRQFFCGHINSAAITYMSTLYRDSLESVYILDGLMEGYPLDYTVETDEDPFVMLAWRCYKLKHFTLIGYKISDDDVIAIARLRGNKLETFGIPQCSICTVSDDGEYDWMNQETHIDEFRSMVSENMSWSWRPIEDEELPMAVFDDRADAERAYMNILFSDQQ</sequence>
<dbReference type="Pfam" id="PF12937">
    <property type="entry name" value="F-box-like"/>
    <property type="match status" value="1"/>
</dbReference>
<dbReference type="AlphaFoldDB" id="A0AA89C7G0"/>
<keyword evidence="3" id="KW-1185">Reference proteome</keyword>
<name>A0AA89C7G0_PINIB</name>
<feature type="domain" description="F-box" evidence="1">
    <location>
        <begin position="4"/>
        <end position="50"/>
    </location>
</feature>
<dbReference type="PANTHER" id="PTHR20933:SF3">
    <property type="entry name" value="F-BOX ONLY PROTEIN 33"/>
    <property type="match status" value="1"/>
</dbReference>
<dbReference type="PROSITE" id="PS50181">
    <property type="entry name" value="FBOX"/>
    <property type="match status" value="1"/>
</dbReference>
<evidence type="ECO:0000313" key="2">
    <source>
        <dbReference type="EMBL" id="KAK3097965.1"/>
    </source>
</evidence>
<accession>A0AA89C7G0</accession>
<dbReference type="Gene3D" id="1.20.1280.50">
    <property type="match status" value="1"/>
</dbReference>
<dbReference type="SUPFAM" id="SSF81383">
    <property type="entry name" value="F-box domain"/>
    <property type="match status" value="1"/>
</dbReference>
<comment type="caution">
    <text evidence="2">The sequence shown here is derived from an EMBL/GenBank/DDBJ whole genome shotgun (WGS) entry which is preliminary data.</text>
</comment>
<gene>
    <name evidence="2" type="ORF">FSP39_014870</name>
</gene>
<dbReference type="InterPro" id="IPR036047">
    <property type="entry name" value="F-box-like_dom_sf"/>
</dbReference>
<dbReference type="InterPro" id="IPR001810">
    <property type="entry name" value="F-box_dom"/>
</dbReference>
<organism evidence="2 3">
    <name type="scientific">Pinctada imbricata</name>
    <name type="common">Atlantic pearl-oyster</name>
    <name type="synonym">Pinctada martensii</name>
    <dbReference type="NCBI Taxonomy" id="66713"/>
    <lineage>
        <taxon>Eukaryota</taxon>
        <taxon>Metazoa</taxon>
        <taxon>Spiralia</taxon>
        <taxon>Lophotrochozoa</taxon>
        <taxon>Mollusca</taxon>
        <taxon>Bivalvia</taxon>
        <taxon>Autobranchia</taxon>
        <taxon>Pteriomorphia</taxon>
        <taxon>Pterioida</taxon>
        <taxon>Pterioidea</taxon>
        <taxon>Pteriidae</taxon>
        <taxon>Pinctada</taxon>
    </lineage>
</organism>
<dbReference type="SUPFAM" id="SSF52047">
    <property type="entry name" value="RNI-like"/>
    <property type="match status" value="1"/>
</dbReference>
<dbReference type="Proteomes" id="UP001186944">
    <property type="component" value="Unassembled WGS sequence"/>
</dbReference>
<dbReference type="SMART" id="SM00256">
    <property type="entry name" value="FBOX"/>
    <property type="match status" value="1"/>
</dbReference>
<dbReference type="PANTHER" id="PTHR20933">
    <property type="entry name" value="F-BOX ONLY PROTEIN 33"/>
    <property type="match status" value="1"/>
</dbReference>
<dbReference type="GO" id="GO:0031398">
    <property type="term" value="P:positive regulation of protein ubiquitination"/>
    <property type="evidence" value="ECO:0007669"/>
    <property type="project" value="TreeGrafter"/>
</dbReference>
<dbReference type="CDD" id="cd22104">
    <property type="entry name" value="F-box_FBXO33"/>
    <property type="match status" value="1"/>
</dbReference>
<dbReference type="EMBL" id="VSWD01000007">
    <property type="protein sequence ID" value="KAK3097965.1"/>
    <property type="molecule type" value="Genomic_DNA"/>
</dbReference>
<dbReference type="InterPro" id="IPR032675">
    <property type="entry name" value="LRR_dom_sf"/>
</dbReference>
<dbReference type="Gene3D" id="3.80.10.10">
    <property type="entry name" value="Ribonuclease Inhibitor"/>
    <property type="match status" value="1"/>
</dbReference>
<evidence type="ECO:0000259" key="1">
    <source>
        <dbReference type="PROSITE" id="PS50181"/>
    </source>
</evidence>
<proteinExistence type="predicted"/>
<reference evidence="2" key="1">
    <citation type="submission" date="2019-08" db="EMBL/GenBank/DDBJ databases">
        <title>The improved chromosome-level genome for the pearl oyster Pinctada fucata martensii using PacBio sequencing and Hi-C.</title>
        <authorList>
            <person name="Zheng Z."/>
        </authorList>
    </citation>
    <scope>NUCLEOTIDE SEQUENCE</scope>
    <source>
        <strain evidence="2">ZZ-2019</strain>
        <tissue evidence="2">Adductor muscle</tissue>
    </source>
</reference>
<protein>
    <recommendedName>
        <fullName evidence="1">F-box domain-containing protein</fullName>
    </recommendedName>
</protein>
<evidence type="ECO:0000313" key="3">
    <source>
        <dbReference type="Proteomes" id="UP001186944"/>
    </source>
</evidence>